<dbReference type="PANTHER" id="PTHR18919">
    <property type="entry name" value="ACETYL-COA C-ACYLTRANSFERASE"/>
    <property type="match status" value="1"/>
</dbReference>
<dbReference type="InterPro" id="IPR016039">
    <property type="entry name" value="Thiolase-like"/>
</dbReference>
<proteinExistence type="inferred from homology"/>
<dbReference type="Gene3D" id="2.40.50.840">
    <property type="match status" value="1"/>
</dbReference>
<protein>
    <submittedName>
        <fullName evidence="5">Acetyl-CoA acetyltransferase</fullName>
    </submittedName>
</protein>
<evidence type="ECO:0000313" key="5">
    <source>
        <dbReference type="EMBL" id="MCM4084509.1"/>
    </source>
</evidence>
<evidence type="ECO:0000256" key="3">
    <source>
        <dbReference type="ARBA" id="ARBA00023315"/>
    </source>
</evidence>
<dbReference type="PANTHER" id="PTHR18919:SF139">
    <property type="entry name" value="THIOLASE-LIKE PROTEIN TYPE 1 ADDITIONAL C-TERMINAL DOMAIN-CONTAINING PROTEIN"/>
    <property type="match status" value="1"/>
</dbReference>
<comment type="similarity">
    <text evidence="1">Belongs to the thiolase-like superfamily. Thiolase family.</text>
</comment>
<evidence type="ECO:0000256" key="2">
    <source>
        <dbReference type="ARBA" id="ARBA00022679"/>
    </source>
</evidence>
<dbReference type="Gene3D" id="3.40.47.10">
    <property type="match status" value="1"/>
</dbReference>
<keyword evidence="6" id="KW-1185">Reference proteome</keyword>
<name>A0ABT0YEQ1_9ACTN</name>
<feature type="domain" description="Thiolase-like protein type 1 additional C-terminal" evidence="4">
    <location>
        <begin position="419"/>
        <end position="494"/>
    </location>
</feature>
<sequence length="504" mass="52492">MVDPRTPVLVGVGQVSERLDSPGYQARSPVDLAADAARAALADAGVDASAVDTVAGVPQFEISLPWAVPPLGCSDNFPRSVAGRLGATPRRAVLEVGGGQAPQHLVNEFAAAIAAGRADVVLLFGSEAISTITALATTDSPPDFTERPGGSLEARGHGLDGIVSMHHVAHGLSDTPSQYALIENARRARLKVSRDDYAMAIGELFSPFTAVAAANPHAAAPVFRDAVSLVTPTAANRPIADPYTRYVVAREKVNQGAAVLLMSAGKARQLGVPESSWVFLAGHADLRERNLLERADYGTSPAAARAAQHALEIAEISSSDLTAIDLYSCYAAPVFIVAEALGIATNDARGLTVTGGLPFFGGPGNNYSMHAIASVVGRVRSAPGSYGFVGANGGIMSKHSTGVYTTIPYAFRPSRSEQIQAELDAVPAPAEALSADGPAVIETYTVKHLRDGRREGIVLGRLEDDGRRFVARADAVLDLLTAGEPIGERVTARSTTDGNVVVPR</sequence>
<dbReference type="Pfam" id="PF18313">
    <property type="entry name" value="TLP1_add_C"/>
    <property type="match status" value="1"/>
</dbReference>
<dbReference type="EMBL" id="JAMQOL010000078">
    <property type="protein sequence ID" value="MCM4084509.1"/>
    <property type="molecule type" value="Genomic_DNA"/>
</dbReference>
<accession>A0ABT0YEQ1</accession>
<gene>
    <name evidence="5" type="ORF">LXN57_43955</name>
</gene>
<evidence type="ECO:0000256" key="1">
    <source>
        <dbReference type="ARBA" id="ARBA00010982"/>
    </source>
</evidence>
<keyword evidence="2" id="KW-0808">Transferase</keyword>
<dbReference type="Proteomes" id="UP001523216">
    <property type="component" value="Unassembled WGS sequence"/>
</dbReference>
<evidence type="ECO:0000313" key="6">
    <source>
        <dbReference type="Proteomes" id="UP001523216"/>
    </source>
</evidence>
<comment type="caution">
    <text evidence="5">The sequence shown here is derived from an EMBL/GenBank/DDBJ whole genome shotgun (WGS) entry which is preliminary data.</text>
</comment>
<dbReference type="InterPro" id="IPR040771">
    <property type="entry name" value="TLP1_add_C"/>
</dbReference>
<organism evidence="5 6">
    <name type="scientific">Paractinoplanes hotanensis</name>
    <dbReference type="NCBI Taxonomy" id="2906497"/>
    <lineage>
        <taxon>Bacteria</taxon>
        <taxon>Bacillati</taxon>
        <taxon>Actinomycetota</taxon>
        <taxon>Actinomycetes</taxon>
        <taxon>Micromonosporales</taxon>
        <taxon>Micromonosporaceae</taxon>
        <taxon>Paractinoplanes</taxon>
    </lineage>
</organism>
<dbReference type="SUPFAM" id="SSF53901">
    <property type="entry name" value="Thiolase-like"/>
    <property type="match status" value="2"/>
</dbReference>
<reference evidence="5 6" key="1">
    <citation type="submission" date="2022-06" db="EMBL/GenBank/DDBJ databases">
        <title>Actinoplanes abujensis sp. nov., isolated from Nigerian arid soil.</title>
        <authorList>
            <person name="Ding P."/>
        </authorList>
    </citation>
    <scope>NUCLEOTIDE SEQUENCE [LARGE SCALE GENOMIC DNA]</scope>
    <source>
        <strain evidence="6">TRM88002</strain>
    </source>
</reference>
<dbReference type="RefSeq" id="WP_251804259.1">
    <property type="nucleotide sequence ID" value="NZ_JAMQOL010000078.1"/>
</dbReference>
<dbReference type="NCBIfam" id="NF006105">
    <property type="entry name" value="PRK08257.1-4"/>
    <property type="match status" value="1"/>
</dbReference>
<evidence type="ECO:0000259" key="4">
    <source>
        <dbReference type="Pfam" id="PF18313"/>
    </source>
</evidence>
<keyword evidence="3" id="KW-0012">Acyltransferase</keyword>